<dbReference type="GO" id="GO:0004222">
    <property type="term" value="F:metalloendopeptidase activity"/>
    <property type="evidence" value="ECO:0007669"/>
    <property type="project" value="InterPro"/>
</dbReference>
<dbReference type="GO" id="GO:0046872">
    <property type="term" value="F:metal ion binding"/>
    <property type="evidence" value="ECO:0007669"/>
    <property type="project" value="UniProtKB-KW"/>
</dbReference>
<dbReference type="InterPro" id="IPR000718">
    <property type="entry name" value="Peptidase_M13"/>
</dbReference>
<keyword evidence="5" id="KW-0378">Hydrolase</keyword>
<evidence type="ECO:0000256" key="6">
    <source>
        <dbReference type="ARBA" id="ARBA00022833"/>
    </source>
</evidence>
<comment type="similarity">
    <text evidence="2">Belongs to the peptidase M13 family.</text>
</comment>
<organism evidence="10 11">
    <name type="scientific">Actinobaculum massiliense ACS-171-V-Col2</name>
    <dbReference type="NCBI Taxonomy" id="883066"/>
    <lineage>
        <taxon>Bacteria</taxon>
        <taxon>Bacillati</taxon>
        <taxon>Actinomycetota</taxon>
        <taxon>Actinomycetes</taxon>
        <taxon>Actinomycetales</taxon>
        <taxon>Actinomycetaceae</taxon>
        <taxon>Actinobaculum</taxon>
    </lineage>
</organism>
<dbReference type="EMBL" id="AGWL01000002">
    <property type="protein sequence ID" value="EKU95481.1"/>
    <property type="molecule type" value="Genomic_DNA"/>
</dbReference>
<comment type="caution">
    <text evidence="10">The sequence shown here is derived from an EMBL/GenBank/DDBJ whole genome shotgun (WGS) entry which is preliminary data.</text>
</comment>
<protein>
    <recommendedName>
        <fullName evidence="12">Peptidase M13</fullName>
    </recommendedName>
</protein>
<feature type="domain" description="Peptidase M13 N-terminal" evidence="9">
    <location>
        <begin position="19"/>
        <end position="407"/>
    </location>
</feature>
<evidence type="ECO:0000259" key="8">
    <source>
        <dbReference type="Pfam" id="PF01431"/>
    </source>
</evidence>
<dbReference type="Pfam" id="PF01431">
    <property type="entry name" value="Peptidase_M13"/>
    <property type="match status" value="1"/>
</dbReference>
<evidence type="ECO:0000313" key="11">
    <source>
        <dbReference type="Proteomes" id="UP000009888"/>
    </source>
</evidence>
<reference evidence="10 11" key="1">
    <citation type="submission" date="2012-09" db="EMBL/GenBank/DDBJ databases">
        <title>The Genome Sequence of Actinobaculum massiliae ACS-171-V-COL2.</title>
        <authorList>
            <consortium name="The Broad Institute Genome Sequencing Platform"/>
            <person name="Earl A."/>
            <person name="Ward D."/>
            <person name="Feldgarden M."/>
            <person name="Gevers D."/>
            <person name="Saerens B."/>
            <person name="Vaneechoutte M."/>
            <person name="Walker B."/>
            <person name="Young S.K."/>
            <person name="Zeng Q."/>
            <person name="Gargeya S."/>
            <person name="Fitzgerald M."/>
            <person name="Haas B."/>
            <person name="Abouelleil A."/>
            <person name="Alvarado L."/>
            <person name="Arachchi H.M."/>
            <person name="Berlin A."/>
            <person name="Chapman S.B."/>
            <person name="Goldberg J."/>
            <person name="Griggs A."/>
            <person name="Gujja S."/>
            <person name="Hansen M."/>
            <person name="Howarth C."/>
            <person name="Imamovic A."/>
            <person name="Larimer J."/>
            <person name="McCowen C."/>
            <person name="Montmayeur A."/>
            <person name="Murphy C."/>
            <person name="Neiman D."/>
            <person name="Pearson M."/>
            <person name="Priest M."/>
            <person name="Roberts A."/>
            <person name="Saif S."/>
            <person name="Shea T."/>
            <person name="Sisk P."/>
            <person name="Sykes S."/>
            <person name="Wortman J."/>
            <person name="Nusbaum C."/>
            <person name="Birren B."/>
        </authorList>
    </citation>
    <scope>NUCLEOTIDE SEQUENCE [LARGE SCALE GENOMIC DNA]</scope>
    <source>
        <strain evidence="11">ACS-171-V-Col2</strain>
    </source>
</reference>
<keyword evidence="7" id="KW-0482">Metalloprotease</keyword>
<feature type="domain" description="Peptidase M13 C-terminal" evidence="8">
    <location>
        <begin position="458"/>
        <end position="669"/>
    </location>
</feature>
<dbReference type="GO" id="GO:0005886">
    <property type="term" value="C:plasma membrane"/>
    <property type="evidence" value="ECO:0007669"/>
    <property type="project" value="TreeGrafter"/>
</dbReference>
<dbReference type="InterPro" id="IPR018497">
    <property type="entry name" value="Peptidase_M13_C"/>
</dbReference>
<dbReference type="PRINTS" id="PR00786">
    <property type="entry name" value="NEPRILYSIN"/>
</dbReference>
<evidence type="ECO:0000256" key="2">
    <source>
        <dbReference type="ARBA" id="ARBA00007357"/>
    </source>
</evidence>
<dbReference type="InterPro" id="IPR008753">
    <property type="entry name" value="Peptidase_M13_N"/>
</dbReference>
<name>K9EI05_9ACTO</name>
<dbReference type="RefSeq" id="WP_007000486.1">
    <property type="nucleotide sequence ID" value="NZ_JH992955.1"/>
</dbReference>
<comment type="cofactor">
    <cofactor evidence="1">
        <name>Zn(2+)</name>
        <dbReference type="ChEBI" id="CHEBI:29105"/>
    </cofactor>
</comment>
<dbReference type="Gene3D" id="1.10.1380.10">
    <property type="entry name" value="Neutral endopeptidase , domain2"/>
    <property type="match status" value="1"/>
</dbReference>
<dbReference type="Gene3D" id="3.40.390.10">
    <property type="entry name" value="Collagenase (Catalytic Domain)"/>
    <property type="match status" value="1"/>
</dbReference>
<dbReference type="InterPro" id="IPR024079">
    <property type="entry name" value="MetalloPept_cat_dom_sf"/>
</dbReference>
<keyword evidence="6" id="KW-0862">Zinc</keyword>
<evidence type="ECO:0000256" key="5">
    <source>
        <dbReference type="ARBA" id="ARBA00022801"/>
    </source>
</evidence>
<dbReference type="PROSITE" id="PS51885">
    <property type="entry name" value="NEPRILYSIN"/>
    <property type="match status" value="1"/>
</dbReference>
<dbReference type="AlphaFoldDB" id="K9EI05"/>
<dbReference type="InterPro" id="IPR042089">
    <property type="entry name" value="Peptidase_M13_dom_2"/>
</dbReference>
<evidence type="ECO:0000256" key="4">
    <source>
        <dbReference type="ARBA" id="ARBA00022723"/>
    </source>
</evidence>
<keyword evidence="11" id="KW-1185">Reference proteome</keyword>
<dbReference type="Pfam" id="PF05649">
    <property type="entry name" value="Peptidase_M13_N"/>
    <property type="match status" value="1"/>
</dbReference>
<dbReference type="PANTHER" id="PTHR11733:SF167">
    <property type="entry name" value="FI17812P1-RELATED"/>
    <property type="match status" value="1"/>
</dbReference>
<dbReference type="SUPFAM" id="SSF55486">
    <property type="entry name" value="Metalloproteases ('zincins'), catalytic domain"/>
    <property type="match status" value="1"/>
</dbReference>
<keyword evidence="3" id="KW-0645">Protease</keyword>
<evidence type="ECO:0000256" key="1">
    <source>
        <dbReference type="ARBA" id="ARBA00001947"/>
    </source>
</evidence>
<dbReference type="PANTHER" id="PTHR11733">
    <property type="entry name" value="ZINC METALLOPROTEASE FAMILY M13 NEPRILYSIN-RELATED"/>
    <property type="match status" value="1"/>
</dbReference>
<accession>K9EI05</accession>
<evidence type="ECO:0000256" key="7">
    <source>
        <dbReference type="ARBA" id="ARBA00023049"/>
    </source>
</evidence>
<dbReference type="PATRIC" id="fig|883066.3.peg.273"/>
<evidence type="ECO:0000256" key="3">
    <source>
        <dbReference type="ARBA" id="ARBA00022670"/>
    </source>
</evidence>
<dbReference type="eggNOG" id="COG3590">
    <property type="taxonomic scope" value="Bacteria"/>
</dbReference>
<evidence type="ECO:0000313" key="10">
    <source>
        <dbReference type="EMBL" id="EKU95481.1"/>
    </source>
</evidence>
<sequence length="672" mass="74588">MTNIALEEVLSGRDESVLPQDDLFRAVNGTWLDNEPIPADQARVGSFMKLRDEAEEHVRELIENASVDAGEVSDDAAAPAASDTTKVKNLYSSWMDTEAINAKGTDPIKPQLDKIAGAADKSELAVIVGKLMRTGIGTFFGIGVDSGFDDPDTNHALMWQSGIGLPDEAYYREEQFAPVLEAYQKFVPELIELGLEKDSAEAEKLGGVVVELEKKIAAHHMNIVDSRNADLLNNPMGFAELAQRAPGFDWEAALSAAGFDTENLGEIIVLSPNAIAGGAQVWDEASLDDLKTYCAWRLLLGSATFLTEAIDAKNFEFYGTVLSGTEEQRDRWKRGVALVNSLIGEAAGKLYVEKYFPPEAKAKMDVLVADLLEAYRRSIRELDWMGEETKQRALAKVDTFNPKIGYPEKWKDYSSVSIGDDLLANVAALSEFEFQRDIDKLGKPVDKSEWLMNPQEVNAYYNPQWNEIVFPAAILQFPFFDPERDAAFNYGGIGAVIGHEIGHGFDDQGSKYDETGKLKNWWTDADRSEFEKRTKALVDQYSAYVPEQFEDSSSFHVNGELTLGENIGDLGGLSIGLKAYRIFLEREGIELADAPTIEGWTGAQRVFLSYARIWQEKSRDAFLQRQVSTDPHSPSEFRCNGVVKNVDAFADAFGVKEGDALYLAPEERVRIW</sequence>
<dbReference type="CDD" id="cd08662">
    <property type="entry name" value="M13"/>
    <property type="match status" value="1"/>
</dbReference>
<dbReference type="STRING" id="202789.GCA_001457435_00342"/>
<evidence type="ECO:0000259" key="9">
    <source>
        <dbReference type="Pfam" id="PF05649"/>
    </source>
</evidence>
<evidence type="ECO:0008006" key="12">
    <source>
        <dbReference type="Google" id="ProtNLM"/>
    </source>
</evidence>
<dbReference type="GO" id="GO:0016485">
    <property type="term" value="P:protein processing"/>
    <property type="evidence" value="ECO:0007669"/>
    <property type="project" value="TreeGrafter"/>
</dbReference>
<proteinExistence type="inferred from homology"/>
<dbReference type="Proteomes" id="UP000009888">
    <property type="component" value="Unassembled WGS sequence"/>
</dbReference>
<keyword evidence="4" id="KW-0479">Metal-binding</keyword>
<gene>
    <name evidence="10" type="ORF">HMPREF9233_00268</name>
</gene>
<dbReference type="HOGENOM" id="CLU_006187_7_2_11"/>